<proteinExistence type="predicted"/>
<protein>
    <submittedName>
        <fullName evidence="1">Uncharacterized protein</fullName>
    </submittedName>
</protein>
<comment type="caution">
    <text evidence="1">The sequence shown here is derived from an EMBL/GenBank/DDBJ whole genome shotgun (WGS) entry which is preliminary data.</text>
</comment>
<dbReference type="Proteomes" id="UP000887013">
    <property type="component" value="Unassembled WGS sequence"/>
</dbReference>
<sequence>MTCTSIAQKTKPLQTKSLNLFTAYILPTWIDLTILQTLLLGTEVGAFSRLPVAKPLATNILPVGSKDSSFVATNIVYLIPQGVPVISSSLPVPKSTAPQDF</sequence>
<gene>
    <name evidence="1" type="ORF">NPIL_473241</name>
</gene>
<evidence type="ECO:0000313" key="1">
    <source>
        <dbReference type="EMBL" id="GFT86808.1"/>
    </source>
</evidence>
<organism evidence="1 2">
    <name type="scientific">Nephila pilipes</name>
    <name type="common">Giant wood spider</name>
    <name type="synonym">Nephila maculata</name>
    <dbReference type="NCBI Taxonomy" id="299642"/>
    <lineage>
        <taxon>Eukaryota</taxon>
        <taxon>Metazoa</taxon>
        <taxon>Ecdysozoa</taxon>
        <taxon>Arthropoda</taxon>
        <taxon>Chelicerata</taxon>
        <taxon>Arachnida</taxon>
        <taxon>Araneae</taxon>
        <taxon>Araneomorphae</taxon>
        <taxon>Entelegynae</taxon>
        <taxon>Araneoidea</taxon>
        <taxon>Nephilidae</taxon>
        <taxon>Nephila</taxon>
    </lineage>
</organism>
<dbReference type="EMBL" id="BMAW01119887">
    <property type="protein sequence ID" value="GFT86808.1"/>
    <property type="molecule type" value="Genomic_DNA"/>
</dbReference>
<evidence type="ECO:0000313" key="2">
    <source>
        <dbReference type="Proteomes" id="UP000887013"/>
    </source>
</evidence>
<accession>A0A8X6PUP7</accession>
<dbReference type="AlphaFoldDB" id="A0A8X6PUP7"/>
<name>A0A8X6PUP7_NEPPI</name>
<reference evidence="1" key="1">
    <citation type="submission" date="2020-08" db="EMBL/GenBank/DDBJ databases">
        <title>Multicomponent nature underlies the extraordinary mechanical properties of spider dragline silk.</title>
        <authorList>
            <person name="Kono N."/>
            <person name="Nakamura H."/>
            <person name="Mori M."/>
            <person name="Yoshida Y."/>
            <person name="Ohtoshi R."/>
            <person name="Malay A.D."/>
            <person name="Moran D.A.P."/>
            <person name="Tomita M."/>
            <person name="Numata K."/>
            <person name="Arakawa K."/>
        </authorList>
    </citation>
    <scope>NUCLEOTIDE SEQUENCE</scope>
</reference>
<keyword evidence="2" id="KW-1185">Reference proteome</keyword>